<feature type="domain" description="PurT/PurK-like preATP-grasp" evidence="1">
    <location>
        <begin position="10"/>
        <end position="36"/>
    </location>
</feature>
<dbReference type="InterPro" id="IPR054350">
    <property type="entry name" value="PurT/PurK_preATP-grasp"/>
</dbReference>
<protein>
    <recommendedName>
        <fullName evidence="1">PurT/PurK-like preATP-grasp domain-containing protein</fullName>
    </recommendedName>
</protein>
<dbReference type="AlphaFoldDB" id="A0A7Z8E1V8"/>
<dbReference type="Pfam" id="PF22660">
    <property type="entry name" value="RS_preATP-grasp-like"/>
    <property type="match status" value="1"/>
</dbReference>
<reference evidence="2 3" key="1">
    <citation type="journal article" date="2019" name="Sci. Transl. Med.">
        <title>Quorum sensing between bacterial species on the skin protects against epidermal injury in atopic dermatitis.</title>
        <authorList>
            <person name="Williams M.R."/>
        </authorList>
    </citation>
    <scope>NUCLEOTIDE SEQUENCE [LARGE SCALE GENOMIC DNA]</scope>
    <source>
        <strain evidence="2 3">H8</strain>
    </source>
</reference>
<organism evidence="2 3">
    <name type="scientific">Staphylococcus capitis</name>
    <dbReference type="NCBI Taxonomy" id="29388"/>
    <lineage>
        <taxon>Bacteria</taxon>
        <taxon>Bacillati</taxon>
        <taxon>Bacillota</taxon>
        <taxon>Bacilli</taxon>
        <taxon>Bacillales</taxon>
        <taxon>Staphylococcaceae</taxon>
        <taxon>Staphylococcus</taxon>
    </lineage>
</organism>
<accession>A0A7Z8E1V8</accession>
<dbReference type="EMBL" id="SCHC01000163">
    <property type="protein sequence ID" value="TBW74104.1"/>
    <property type="molecule type" value="Genomic_DNA"/>
</dbReference>
<sequence length="42" mass="4545">MNFSKLKFGATIGIIGGGQIGKMMAQSAQKMGYKVIRSEEHT</sequence>
<evidence type="ECO:0000313" key="3">
    <source>
        <dbReference type="Proteomes" id="UP000291949"/>
    </source>
</evidence>
<name>A0A7Z8E1V8_STACP</name>
<evidence type="ECO:0000259" key="1">
    <source>
        <dbReference type="Pfam" id="PF22660"/>
    </source>
</evidence>
<proteinExistence type="predicted"/>
<dbReference type="Gene3D" id="3.40.50.20">
    <property type="match status" value="1"/>
</dbReference>
<gene>
    <name evidence="2" type="ORF">EQ811_13275</name>
</gene>
<dbReference type="RefSeq" id="WP_154812251.1">
    <property type="nucleotide sequence ID" value="NZ_SCHC01000163.1"/>
</dbReference>
<dbReference type="InterPro" id="IPR016185">
    <property type="entry name" value="PreATP-grasp_dom_sf"/>
</dbReference>
<dbReference type="SUPFAM" id="SSF52440">
    <property type="entry name" value="PreATP-grasp domain"/>
    <property type="match status" value="1"/>
</dbReference>
<comment type="caution">
    <text evidence="2">The sequence shown here is derived from an EMBL/GenBank/DDBJ whole genome shotgun (WGS) entry which is preliminary data.</text>
</comment>
<dbReference type="Proteomes" id="UP000291949">
    <property type="component" value="Unassembled WGS sequence"/>
</dbReference>
<feature type="non-terminal residue" evidence="2">
    <location>
        <position position="42"/>
    </location>
</feature>
<evidence type="ECO:0000313" key="2">
    <source>
        <dbReference type="EMBL" id="TBW74104.1"/>
    </source>
</evidence>